<keyword evidence="2" id="KW-1185">Reference proteome</keyword>
<comment type="caution">
    <text evidence="1">The sequence shown here is derived from an EMBL/GenBank/DDBJ whole genome shotgun (WGS) entry which is preliminary data.</text>
</comment>
<sequence>MFMTNWAKNSNSKVVEIAEILHNRGMLPAVTLSAQSFHTRTLELAKRGNIKSDRYDTLLTEFRSRGIPTYTDLIWGLPGESLETHLAGIERVLQAGGCPVVWPLLLLNNTEYASDTFGAQYPLIVERRPGDVSNPDLVADVVLGHPDLTEAEWRRGNMHAAATGVFAKASMRCTLRYLSHVGGVRIVDLVDAIIDLIDAGEVPCPGLTEVQHNYAVALADPSKFDEELLLSILGPHVLREEMYYQTMLRLVLQDATTHREILKWVSKALIERFGLAGRPGMELLAGVRTLDLAAGGVWRSSLVGKTLSGFFAVHPRALAVLVEGGDVPDWGFDPDADAVQGRFVSPRQRAGLWLSMLDLKLIHGYSRLLWEAEVVLLHGATAPR</sequence>
<proteinExistence type="predicted"/>
<accession>A0ABP9S866</accession>
<evidence type="ECO:0000313" key="2">
    <source>
        <dbReference type="Proteomes" id="UP001501570"/>
    </source>
</evidence>
<evidence type="ECO:0000313" key="1">
    <source>
        <dbReference type="EMBL" id="GAA5192083.1"/>
    </source>
</evidence>
<dbReference type="Proteomes" id="UP001501570">
    <property type="component" value="Unassembled WGS sequence"/>
</dbReference>
<name>A0ABP9S866_9ACTN</name>
<dbReference type="InterPro" id="IPR023404">
    <property type="entry name" value="rSAM_horseshoe"/>
</dbReference>
<dbReference type="EMBL" id="BAABJQ010000016">
    <property type="protein sequence ID" value="GAA5192083.1"/>
    <property type="molecule type" value="Genomic_DNA"/>
</dbReference>
<dbReference type="SUPFAM" id="SSF102114">
    <property type="entry name" value="Radical SAM enzymes"/>
    <property type="match status" value="1"/>
</dbReference>
<reference evidence="2" key="1">
    <citation type="journal article" date="2019" name="Int. J. Syst. Evol. Microbiol.">
        <title>The Global Catalogue of Microorganisms (GCM) 10K type strain sequencing project: providing services to taxonomists for standard genome sequencing and annotation.</title>
        <authorList>
            <consortium name="The Broad Institute Genomics Platform"/>
            <consortium name="The Broad Institute Genome Sequencing Center for Infectious Disease"/>
            <person name="Wu L."/>
            <person name="Ma J."/>
        </authorList>
    </citation>
    <scope>NUCLEOTIDE SEQUENCE [LARGE SCALE GENOMIC DNA]</scope>
    <source>
        <strain evidence="2">JCM 18304</strain>
    </source>
</reference>
<dbReference type="Gene3D" id="3.80.30.20">
    <property type="entry name" value="tm_1862 like domain"/>
    <property type="match status" value="1"/>
</dbReference>
<gene>
    <name evidence="1" type="ORF">GCM10023322_50910</name>
</gene>
<organism evidence="1 2">
    <name type="scientific">Rugosimonospora acidiphila</name>
    <dbReference type="NCBI Taxonomy" id="556531"/>
    <lineage>
        <taxon>Bacteria</taxon>
        <taxon>Bacillati</taxon>
        <taxon>Actinomycetota</taxon>
        <taxon>Actinomycetes</taxon>
        <taxon>Micromonosporales</taxon>
        <taxon>Micromonosporaceae</taxon>
        <taxon>Rugosimonospora</taxon>
    </lineage>
</organism>
<dbReference type="InterPro" id="IPR058240">
    <property type="entry name" value="rSAM_sf"/>
</dbReference>
<protein>
    <submittedName>
        <fullName evidence="1">Uncharacterized protein</fullName>
    </submittedName>
</protein>